<dbReference type="KEGG" id="psoj:PHYSODRAFT_307038"/>
<organism evidence="2 3">
    <name type="scientific">Phytophthora sojae (strain P6497)</name>
    <name type="common">Soybean stem and root rot agent</name>
    <name type="synonym">Phytophthora megasperma f. sp. glycines</name>
    <dbReference type="NCBI Taxonomy" id="1094619"/>
    <lineage>
        <taxon>Eukaryota</taxon>
        <taxon>Sar</taxon>
        <taxon>Stramenopiles</taxon>
        <taxon>Oomycota</taxon>
        <taxon>Peronosporomycetes</taxon>
        <taxon>Peronosporales</taxon>
        <taxon>Peronosporaceae</taxon>
        <taxon>Phytophthora</taxon>
    </lineage>
</organism>
<evidence type="ECO:0000256" key="1">
    <source>
        <dbReference type="SAM" id="MobiDB-lite"/>
    </source>
</evidence>
<dbReference type="Proteomes" id="UP000002640">
    <property type="component" value="Unassembled WGS sequence"/>
</dbReference>
<accession>G5ACA3</accession>
<name>G5ACA3_PHYSP</name>
<proteinExistence type="predicted"/>
<sequence length="107" mass="12242">MHRAEIRIVSFDMFSIRYDRRCRQNEDKSNYQTEMKLFHVVLAAAVLYMIQVGVEAEESAAETGPGILPPPNKNWDSHPDCRGGRFNRNCHHLRQRGALPTQTKSSG</sequence>
<dbReference type="EMBL" id="JH159163">
    <property type="protein sequence ID" value="EGZ06977.1"/>
    <property type="molecule type" value="Genomic_DNA"/>
</dbReference>
<protein>
    <submittedName>
        <fullName evidence="2">Uncharacterized protein</fullName>
    </submittedName>
</protein>
<dbReference type="InParanoid" id="G5ACA3"/>
<evidence type="ECO:0000313" key="2">
    <source>
        <dbReference type="EMBL" id="EGZ06977.1"/>
    </source>
</evidence>
<dbReference type="AlphaFoldDB" id="G5ACA3"/>
<evidence type="ECO:0000313" key="3">
    <source>
        <dbReference type="Proteomes" id="UP000002640"/>
    </source>
</evidence>
<keyword evidence="3" id="KW-1185">Reference proteome</keyword>
<gene>
    <name evidence="2" type="ORF">PHYSODRAFT_307038</name>
</gene>
<feature type="region of interest" description="Disordered" evidence="1">
    <location>
        <begin position="59"/>
        <end position="80"/>
    </location>
</feature>
<reference evidence="2 3" key="1">
    <citation type="journal article" date="2006" name="Science">
        <title>Phytophthora genome sequences uncover evolutionary origins and mechanisms of pathogenesis.</title>
        <authorList>
            <person name="Tyler B.M."/>
            <person name="Tripathy S."/>
            <person name="Zhang X."/>
            <person name="Dehal P."/>
            <person name="Jiang R.H."/>
            <person name="Aerts A."/>
            <person name="Arredondo F.D."/>
            <person name="Baxter L."/>
            <person name="Bensasson D."/>
            <person name="Beynon J.L."/>
            <person name="Chapman J."/>
            <person name="Damasceno C.M."/>
            <person name="Dorrance A.E."/>
            <person name="Dou D."/>
            <person name="Dickerman A.W."/>
            <person name="Dubchak I.L."/>
            <person name="Garbelotto M."/>
            <person name="Gijzen M."/>
            <person name="Gordon S.G."/>
            <person name="Govers F."/>
            <person name="Grunwald N.J."/>
            <person name="Huang W."/>
            <person name="Ivors K.L."/>
            <person name="Jones R.W."/>
            <person name="Kamoun S."/>
            <person name="Krampis K."/>
            <person name="Lamour K.H."/>
            <person name="Lee M.K."/>
            <person name="McDonald W.H."/>
            <person name="Medina M."/>
            <person name="Meijer H.J."/>
            <person name="Nordberg E.K."/>
            <person name="Maclean D.J."/>
            <person name="Ospina-Giraldo M.D."/>
            <person name="Morris P.F."/>
            <person name="Phuntumart V."/>
            <person name="Putnam N.H."/>
            <person name="Rash S."/>
            <person name="Rose J.K."/>
            <person name="Sakihama Y."/>
            <person name="Salamov A.A."/>
            <person name="Savidor A."/>
            <person name="Scheuring C.F."/>
            <person name="Smith B.M."/>
            <person name="Sobral B.W."/>
            <person name="Terry A."/>
            <person name="Torto-Alalibo T.A."/>
            <person name="Win J."/>
            <person name="Xu Z."/>
            <person name="Zhang H."/>
            <person name="Grigoriev I.V."/>
            <person name="Rokhsar D.S."/>
            <person name="Boore J.L."/>
        </authorList>
    </citation>
    <scope>NUCLEOTIDE SEQUENCE [LARGE SCALE GENOMIC DNA]</scope>
    <source>
        <strain evidence="2 3">P6497</strain>
    </source>
</reference>
<dbReference type="SMR" id="G5ACA3"/>
<dbReference type="GeneID" id="20642825"/>
<dbReference type="RefSeq" id="XP_009537741.1">
    <property type="nucleotide sequence ID" value="XM_009539446.1"/>
</dbReference>